<feature type="signal peptide" evidence="2">
    <location>
        <begin position="1"/>
        <end position="21"/>
    </location>
</feature>
<dbReference type="eggNOG" id="ENOG502Z8B5">
    <property type="taxonomic scope" value="Bacteria"/>
</dbReference>
<evidence type="ECO:0000256" key="1">
    <source>
        <dbReference type="ARBA" id="ARBA00022729"/>
    </source>
</evidence>
<dbReference type="Proteomes" id="UP000002420">
    <property type="component" value="Chromosome"/>
</dbReference>
<dbReference type="CDD" id="cd08168">
    <property type="entry name" value="Cytochrom_C3"/>
    <property type="match status" value="1"/>
</dbReference>
<keyword evidence="5" id="KW-1185">Reference proteome</keyword>
<dbReference type="Pfam" id="PF13435">
    <property type="entry name" value="Cytochrome_C554"/>
    <property type="match status" value="1"/>
</dbReference>
<dbReference type="AlphaFoldDB" id="B3E519"/>
<sequence length="474" mass="52416">MKLRSMFAHAVLLLGVSLATAAVAGNHAEYVGNGPFKNGPEVTKKCIECHEKQAKDFMKTSHWTWSREQIVAGKKVAVGKKDSQNNFCLNLPSNYPRCTSCHAGYGWKDGKFDFSKAENVDCLICHDTTGTYKKFPAGAGHPVYAGETKEFPKGKPWPAVDLVKVAQSVGAPSRATCGACHFYGGGGDRVKHGDLDSTLTKPTPDIDVHMGKLNFTCQSCHKGKDHAMKGEALSVSVGTGPRAMNCTDCHKTEPHKNAMYNKHARKVACQTCHIQTFAKAKPTKVWWDWSTAGKDVKDVPKDQYGEKLYDKMKGDFKWEQNVVPTYFWFNGTVDRLVPGQKIDPSKVVKISASRGDRKDPNAKIMPFKIMRGKQPYDSINNTLAFVNVFGPPTSESAYWVKYDWNKAIEAGMKAAGQPYSGKYGFVETSMVWSVNHMVSPKDKSLKCADCHGDKGRLDWKALGYKGDPKNPANR</sequence>
<dbReference type="STRING" id="398767.Glov_0860"/>
<protein>
    <submittedName>
        <fullName evidence="4">Cytochrome c, putative</fullName>
    </submittedName>
</protein>
<dbReference type="RefSeq" id="WP_012468938.1">
    <property type="nucleotide sequence ID" value="NC_010814.1"/>
</dbReference>
<dbReference type="PANTHER" id="PTHR35038">
    <property type="entry name" value="DISSIMILATORY SULFITE REDUCTASE SIRA"/>
    <property type="match status" value="1"/>
</dbReference>
<accession>B3E519</accession>
<evidence type="ECO:0000313" key="4">
    <source>
        <dbReference type="EMBL" id="ACD94584.1"/>
    </source>
</evidence>
<dbReference type="Gene3D" id="1.10.1130.10">
    <property type="entry name" value="Flavocytochrome C3, Chain A"/>
    <property type="match status" value="1"/>
</dbReference>
<dbReference type="InterPro" id="IPR023155">
    <property type="entry name" value="Cyt_c-552/4"/>
</dbReference>
<dbReference type="HOGENOM" id="CLU_033148_0_0_7"/>
<gene>
    <name evidence="4" type="ordered locus">Glov_0860</name>
</gene>
<dbReference type="InterPro" id="IPR024673">
    <property type="entry name" value="Octahem_Cyt_c"/>
</dbReference>
<dbReference type="InterPro" id="IPR036280">
    <property type="entry name" value="Multihaem_cyt_sf"/>
</dbReference>
<dbReference type="InterPro" id="IPR051829">
    <property type="entry name" value="Multiheme_Cytochr_ET"/>
</dbReference>
<name>B3E519_TRIL1</name>
<evidence type="ECO:0000256" key="2">
    <source>
        <dbReference type="SAM" id="SignalP"/>
    </source>
</evidence>
<dbReference type="PANTHER" id="PTHR35038:SF5">
    <property type="entry name" value="CYTOCHROME C-TYPE PROTEIN NRFB"/>
    <property type="match status" value="1"/>
</dbReference>
<dbReference type="SUPFAM" id="SSF48695">
    <property type="entry name" value="Multiheme cytochromes"/>
    <property type="match status" value="1"/>
</dbReference>
<evidence type="ECO:0000313" key="5">
    <source>
        <dbReference type="Proteomes" id="UP000002420"/>
    </source>
</evidence>
<dbReference type="OrthoDB" id="9788513at2"/>
<feature type="chain" id="PRO_5002787547" evidence="2">
    <location>
        <begin position="22"/>
        <end position="474"/>
    </location>
</feature>
<dbReference type="NCBIfam" id="TIGR04315">
    <property type="entry name" value="octaheme_Shew"/>
    <property type="match status" value="1"/>
</dbReference>
<feature type="domain" description="Cytochrome c-552/4" evidence="3">
    <location>
        <begin position="45"/>
        <end position="126"/>
    </location>
</feature>
<evidence type="ECO:0000259" key="3">
    <source>
        <dbReference type="Pfam" id="PF13435"/>
    </source>
</evidence>
<proteinExistence type="predicted"/>
<dbReference type="Pfam" id="PF11783">
    <property type="entry name" value="Cytochrome_cB"/>
    <property type="match status" value="1"/>
</dbReference>
<reference evidence="4 5" key="1">
    <citation type="submission" date="2008-05" db="EMBL/GenBank/DDBJ databases">
        <title>Complete sequence of chromosome of Geobacter lovleyi SZ.</title>
        <authorList>
            <consortium name="US DOE Joint Genome Institute"/>
            <person name="Lucas S."/>
            <person name="Copeland A."/>
            <person name="Lapidus A."/>
            <person name="Glavina del Rio T."/>
            <person name="Dalin E."/>
            <person name="Tice H."/>
            <person name="Bruce D."/>
            <person name="Goodwin L."/>
            <person name="Pitluck S."/>
            <person name="Chertkov O."/>
            <person name="Meincke L."/>
            <person name="Brettin T."/>
            <person name="Detter J.C."/>
            <person name="Han C."/>
            <person name="Tapia R."/>
            <person name="Kuske C.R."/>
            <person name="Schmutz J."/>
            <person name="Larimer F."/>
            <person name="Land M."/>
            <person name="Hauser L."/>
            <person name="Kyrpides N."/>
            <person name="Mikhailova N."/>
            <person name="Sung Y."/>
            <person name="Fletcher K.E."/>
            <person name="Ritalahti K.M."/>
            <person name="Loeffler F.E."/>
            <person name="Richardson P."/>
        </authorList>
    </citation>
    <scope>NUCLEOTIDE SEQUENCE [LARGE SCALE GENOMIC DNA]</scope>
    <source>
        <strain evidence="5">ATCC BAA-1151 / DSM 17278 / SZ</strain>
    </source>
</reference>
<dbReference type="GO" id="GO:0016491">
    <property type="term" value="F:oxidoreductase activity"/>
    <property type="evidence" value="ECO:0007669"/>
    <property type="project" value="TreeGrafter"/>
</dbReference>
<dbReference type="EMBL" id="CP001089">
    <property type="protein sequence ID" value="ACD94584.1"/>
    <property type="molecule type" value="Genomic_DNA"/>
</dbReference>
<dbReference type="PIRSF" id="PIRSF039014">
    <property type="entry name" value="OTR_cyc"/>
    <property type="match status" value="1"/>
</dbReference>
<keyword evidence="1 2" id="KW-0732">Signal</keyword>
<organism evidence="4 5">
    <name type="scientific">Trichlorobacter lovleyi (strain ATCC BAA-1151 / DSM 17278 / SZ)</name>
    <name type="common">Geobacter lovleyi</name>
    <dbReference type="NCBI Taxonomy" id="398767"/>
    <lineage>
        <taxon>Bacteria</taxon>
        <taxon>Pseudomonadati</taxon>
        <taxon>Thermodesulfobacteriota</taxon>
        <taxon>Desulfuromonadia</taxon>
        <taxon>Geobacterales</taxon>
        <taxon>Geobacteraceae</taxon>
        <taxon>Trichlorobacter</taxon>
    </lineage>
</organism>
<dbReference type="KEGG" id="glo:Glov_0860"/>